<evidence type="ECO:0000256" key="5">
    <source>
        <dbReference type="ARBA" id="ARBA00022989"/>
    </source>
</evidence>
<evidence type="ECO:0000256" key="7">
    <source>
        <dbReference type="ARBA" id="ARBA00023224"/>
    </source>
</evidence>
<dbReference type="GO" id="GO:0005886">
    <property type="term" value="C:plasma membrane"/>
    <property type="evidence" value="ECO:0007669"/>
    <property type="project" value="UniProtKB-SubCell"/>
</dbReference>
<dbReference type="Gene3D" id="1.10.287.950">
    <property type="entry name" value="Methyl-accepting chemotaxis protein"/>
    <property type="match status" value="1"/>
</dbReference>
<evidence type="ECO:0000256" key="4">
    <source>
        <dbReference type="ARBA" id="ARBA00022692"/>
    </source>
</evidence>
<organism evidence="11 12">
    <name type="scientific">Chamaesiphon polymorphus CCALA 037</name>
    <dbReference type="NCBI Taxonomy" id="2107692"/>
    <lineage>
        <taxon>Bacteria</taxon>
        <taxon>Bacillati</taxon>
        <taxon>Cyanobacteriota</taxon>
        <taxon>Cyanophyceae</taxon>
        <taxon>Gomontiellales</taxon>
        <taxon>Chamaesiphonaceae</taxon>
        <taxon>Chamaesiphon</taxon>
    </lineage>
</organism>
<evidence type="ECO:0000256" key="2">
    <source>
        <dbReference type="ARBA" id="ARBA00022475"/>
    </source>
</evidence>
<feature type="transmembrane region" description="Helical" evidence="9">
    <location>
        <begin position="296"/>
        <end position="318"/>
    </location>
</feature>
<keyword evidence="2" id="KW-1003">Cell membrane</keyword>
<evidence type="ECO:0000259" key="10">
    <source>
        <dbReference type="PROSITE" id="PS50111"/>
    </source>
</evidence>
<dbReference type="PANTHER" id="PTHR32089">
    <property type="entry name" value="METHYL-ACCEPTING CHEMOTAXIS PROTEIN MCPB"/>
    <property type="match status" value="1"/>
</dbReference>
<evidence type="ECO:0000313" key="11">
    <source>
        <dbReference type="EMBL" id="PSB46315.1"/>
    </source>
</evidence>
<dbReference type="Proteomes" id="UP000238937">
    <property type="component" value="Unassembled WGS sequence"/>
</dbReference>
<name>A0A2T1FMY7_9CYAN</name>
<dbReference type="Pfam" id="PF00015">
    <property type="entry name" value="MCPsignal"/>
    <property type="match status" value="1"/>
</dbReference>
<keyword evidence="6 9" id="KW-0472">Membrane</keyword>
<dbReference type="SMART" id="SM00283">
    <property type="entry name" value="MA"/>
    <property type="match status" value="1"/>
</dbReference>
<dbReference type="PROSITE" id="PS50111">
    <property type="entry name" value="CHEMOTAXIS_TRANSDUC_2"/>
    <property type="match status" value="1"/>
</dbReference>
<evidence type="ECO:0000256" key="1">
    <source>
        <dbReference type="ARBA" id="ARBA00004651"/>
    </source>
</evidence>
<keyword evidence="3" id="KW-0145">Chemotaxis</keyword>
<dbReference type="InterPro" id="IPR033479">
    <property type="entry name" value="dCache_1"/>
</dbReference>
<dbReference type="Pfam" id="PF02743">
    <property type="entry name" value="dCache_1"/>
    <property type="match status" value="1"/>
</dbReference>
<dbReference type="GO" id="GO:0007165">
    <property type="term" value="P:signal transduction"/>
    <property type="evidence" value="ECO:0007669"/>
    <property type="project" value="UniProtKB-KW"/>
</dbReference>
<reference evidence="11 12" key="1">
    <citation type="submission" date="2018-03" db="EMBL/GenBank/DDBJ databases">
        <title>The ancient ancestry and fast evolution of plastids.</title>
        <authorList>
            <person name="Moore K.R."/>
            <person name="Magnabosco C."/>
            <person name="Momper L."/>
            <person name="Gold D.A."/>
            <person name="Bosak T."/>
            <person name="Fournier G.P."/>
        </authorList>
    </citation>
    <scope>NUCLEOTIDE SEQUENCE [LARGE SCALE GENOMIC DNA]</scope>
    <source>
        <strain evidence="11 12">CCALA 037</strain>
    </source>
</reference>
<dbReference type="CDD" id="cd12914">
    <property type="entry name" value="PDC1_DGC_like"/>
    <property type="match status" value="1"/>
</dbReference>
<keyword evidence="7 8" id="KW-0807">Transducer</keyword>
<dbReference type="GO" id="GO:0006935">
    <property type="term" value="P:chemotaxis"/>
    <property type="evidence" value="ECO:0007669"/>
    <property type="project" value="UniProtKB-KW"/>
</dbReference>
<protein>
    <submittedName>
        <fullName evidence="11">Methyl-accepting chemotaxis protein</fullName>
    </submittedName>
</protein>
<dbReference type="PANTHER" id="PTHR32089:SF112">
    <property type="entry name" value="LYSOZYME-LIKE PROTEIN-RELATED"/>
    <property type="match status" value="1"/>
</dbReference>
<dbReference type="RefSeq" id="WP_106311248.1">
    <property type="nucleotide sequence ID" value="NZ_PVWO01000482.1"/>
</dbReference>
<evidence type="ECO:0000256" key="8">
    <source>
        <dbReference type="PROSITE-ProRule" id="PRU00284"/>
    </source>
</evidence>
<dbReference type="OrthoDB" id="457060at2"/>
<evidence type="ECO:0000256" key="9">
    <source>
        <dbReference type="SAM" id="Phobius"/>
    </source>
</evidence>
<dbReference type="CDD" id="cd11386">
    <property type="entry name" value="MCP_signal"/>
    <property type="match status" value="1"/>
</dbReference>
<keyword evidence="12" id="KW-1185">Reference proteome</keyword>
<proteinExistence type="predicted"/>
<comment type="caution">
    <text evidence="11">The sequence shown here is derived from an EMBL/GenBank/DDBJ whole genome shotgun (WGS) entry which is preliminary data.</text>
</comment>
<dbReference type="Gene3D" id="3.30.450.20">
    <property type="entry name" value="PAS domain"/>
    <property type="match status" value="1"/>
</dbReference>
<dbReference type="InterPro" id="IPR004089">
    <property type="entry name" value="MCPsignal_dom"/>
</dbReference>
<sequence>MFQNNFLTKVTNFSFKTKAVGLATLLAVIPILGTGAFAAFLSARNIRAQETRQQQLLAKALSQNLTRFIGLRSVDIQNISVLAPASDPVVLAKTPIVEQERLLKALADRYKLYDTISIVDLQGRTIAASNSLNFRTNYGNLDYFKQTISSGTPQISEVEINASHNRSALYFTAPTFDKSGKQVAVIVARMPVTALAIVTKTFGDDRHKWAVLDRSNRTILQATDDMRSGRNTNELPSFQQYKSNELMTIEDTDRYTGKAQLLSYNAIVPPRGGAELDLVAVVSQDIELLWANERPIWIAIGLGSLFAGVLTAGVAVFLSDRVTRYIQRAISTITTSASEIIDTVQTQEITVNQQANSAIATTGSVNELENISTTTAEQAAASATGARQALSLAEEGTQAVQKTIHEMSDLRDRVDEIAVQIANLGEQTGQITTVSDLVSDLAKQTNMLALKAAVEAARAGEQGKGFGVVAGEIRKLADESKKSAQKINDLATDIQTSISRTVIVTDRGTKTVTEGIQLAETTAETFIGVADAVNNVFLNSQQISSSTQRQATAIQQVLGAMNTISQGSQESAIGMHKVKTSTQELNLIADELQAAVN</sequence>
<accession>A0A2T1FMY7</accession>
<dbReference type="EMBL" id="PVWO01000482">
    <property type="protein sequence ID" value="PSB46315.1"/>
    <property type="molecule type" value="Genomic_DNA"/>
</dbReference>
<evidence type="ECO:0000256" key="3">
    <source>
        <dbReference type="ARBA" id="ARBA00022500"/>
    </source>
</evidence>
<keyword evidence="5 9" id="KW-1133">Transmembrane helix</keyword>
<comment type="subcellular location">
    <subcellularLocation>
        <location evidence="1">Cell membrane</location>
        <topology evidence="1">Multi-pass membrane protein</topology>
    </subcellularLocation>
</comment>
<evidence type="ECO:0000313" key="12">
    <source>
        <dbReference type="Proteomes" id="UP000238937"/>
    </source>
</evidence>
<dbReference type="AlphaFoldDB" id="A0A2T1FMY7"/>
<dbReference type="SUPFAM" id="SSF58104">
    <property type="entry name" value="Methyl-accepting chemotaxis protein (MCP) signaling domain"/>
    <property type="match status" value="1"/>
</dbReference>
<keyword evidence="4 9" id="KW-0812">Transmembrane</keyword>
<gene>
    <name evidence="11" type="ORF">C7B77_24845</name>
</gene>
<evidence type="ECO:0000256" key="6">
    <source>
        <dbReference type="ARBA" id="ARBA00023136"/>
    </source>
</evidence>
<feature type="domain" description="Methyl-accepting transducer" evidence="10">
    <location>
        <begin position="329"/>
        <end position="565"/>
    </location>
</feature>